<evidence type="ECO:0000259" key="3">
    <source>
        <dbReference type="PROSITE" id="PS50110"/>
    </source>
</evidence>
<evidence type="ECO:0000256" key="2">
    <source>
        <dbReference type="PROSITE-ProRule" id="PRU00169"/>
    </source>
</evidence>
<dbReference type="PANTHER" id="PTHR45339:SF3">
    <property type="entry name" value="HISTIDINE KINASE"/>
    <property type="match status" value="1"/>
</dbReference>
<keyword evidence="5" id="KW-1185">Reference proteome</keyword>
<evidence type="ECO:0000313" key="5">
    <source>
        <dbReference type="Proteomes" id="UP001187471"/>
    </source>
</evidence>
<dbReference type="PROSITE" id="PS50110">
    <property type="entry name" value="RESPONSE_REGULATORY"/>
    <property type="match status" value="1"/>
</dbReference>
<dbReference type="AlphaFoldDB" id="A0AA88TZ78"/>
<organism evidence="4 5">
    <name type="scientific">Escallonia rubra</name>
    <dbReference type="NCBI Taxonomy" id="112253"/>
    <lineage>
        <taxon>Eukaryota</taxon>
        <taxon>Viridiplantae</taxon>
        <taxon>Streptophyta</taxon>
        <taxon>Embryophyta</taxon>
        <taxon>Tracheophyta</taxon>
        <taxon>Spermatophyta</taxon>
        <taxon>Magnoliopsida</taxon>
        <taxon>eudicotyledons</taxon>
        <taxon>Gunneridae</taxon>
        <taxon>Pentapetalae</taxon>
        <taxon>asterids</taxon>
        <taxon>campanulids</taxon>
        <taxon>Escalloniales</taxon>
        <taxon>Escalloniaceae</taxon>
        <taxon>Escallonia</taxon>
    </lineage>
</organism>
<name>A0AA88TZ78_9ASTE</name>
<dbReference type="InterPro" id="IPR011006">
    <property type="entry name" value="CheY-like_superfamily"/>
</dbReference>
<comment type="caution">
    <text evidence="4">The sequence shown here is derived from an EMBL/GenBank/DDBJ whole genome shotgun (WGS) entry which is preliminary data.</text>
</comment>
<dbReference type="Pfam" id="PF00072">
    <property type="entry name" value="Response_reg"/>
    <property type="match status" value="1"/>
</dbReference>
<dbReference type="InterPro" id="IPR001789">
    <property type="entry name" value="Sig_transdc_resp-reg_receiver"/>
</dbReference>
<sequence>MDGYEATKVIRRSELGTSLHVPIVALTAHAMSSDEAKCLDVGMDAYLTKPIDCKLMVIPSQAQTMKKKKQLPPKGDEGMVYTFLITLDTREKSYCSRNQLDLERLVN</sequence>
<dbReference type="SUPFAM" id="SSF52172">
    <property type="entry name" value="CheY-like"/>
    <property type="match status" value="1"/>
</dbReference>
<dbReference type="Gene3D" id="3.40.50.2300">
    <property type="match status" value="1"/>
</dbReference>
<dbReference type="Proteomes" id="UP001187471">
    <property type="component" value="Unassembled WGS sequence"/>
</dbReference>
<feature type="domain" description="Response regulatory" evidence="3">
    <location>
        <begin position="1"/>
        <end position="64"/>
    </location>
</feature>
<keyword evidence="1" id="KW-0597">Phosphoprotein</keyword>
<dbReference type="CDD" id="cd17546">
    <property type="entry name" value="REC_hyHK_CKI1_RcsC-like"/>
    <property type="match status" value="1"/>
</dbReference>
<dbReference type="PANTHER" id="PTHR45339">
    <property type="entry name" value="HYBRID SIGNAL TRANSDUCTION HISTIDINE KINASE J"/>
    <property type="match status" value="1"/>
</dbReference>
<protein>
    <recommendedName>
        <fullName evidence="3">Response regulatory domain-containing protein</fullName>
    </recommendedName>
</protein>
<dbReference type="GO" id="GO:0000160">
    <property type="term" value="P:phosphorelay signal transduction system"/>
    <property type="evidence" value="ECO:0007669"/>
    <property type="project" value="InterPro"/>
</dbReference>
<comment type="caution">
    <text evidence="2">Lacks conserved residue(s) required for the propagation of feature annotation.</text>
</comment>
<reference evidence="4" key="1">
    <citation type="submission" date="2022-12" db="EMBL/GenBank/DDBJ databases">
        <title>Draft genome assemblies for two species of Escallonia (Escalloniales).</title>
        <authorList>
            <person name="Chanderbali A."/>
            <person name="Dervinis C."/>
            <person name="Anghel I."/>
            <person name="Soltis D."/>
            <person name="Soltis P."/>
            <person name="Zapata F."/>
        </authorList>
    </citation>
    <scope>NUCLEOTIDE SEQUENCE</scope>
    <source>
        <strain evidence="4">UCBG92.1500</strain>
        <tissue evidence="4">Leaf</tissue>
    </source>
</reference>
<accession>A0AA88TZ78</accession>
<proteinExistence type="predicted"/>
<evidence type="ECO:0000313" key="4">
    <source>
        <dbReference type="EMBL" id="KAK2966343.1"/>
    </source>
</evidence>
<evidence type="ECO:0000256" key="1">
    <source>
        <dbReference type="ARBA" id="ARBA00022553"/>
    </source>
</evidence>
<dbReference type="EMBL" id="JAVXUO010003135">
    <property type="protein sequence ID" value="KAK2966343.1"/>
    <property type="molecule type" value="Genomic_DNA"/>
</dbReference>
<gene>
    <name evidence="4" type="ORF">RJ640_016883</name>
</gene>